<evidence type="ECO:0000313" key="3">
    <source>
        <dbReference type="Proteomes" id="UP001148312"/>
    </source>
</evidence>
<proteinExistence type="predicted"/>
<feature type="region of interest" description="Disordered" evidence="1">
    <location>
        <begin position="29"/>
        <end position="69"/>
    </location>
</feature>
<name>A0A9W9X3B4_9EURO</name>
<gene>
    <name evidence="2" type="ORF">N7539_006915</name>
</gene>
<dbReference type="GeneID" id="81626765"/>
<reference evidence="2" key="2">
    <citation type="journal article" date="2023" name="IMA Fungus">
        <title>Comparative genomic study of the Penicillium genus elucidates a diverse pangenome and 15 lateral gene transfer events.</title>
        <authorList>
            <person name="Petersen C."/>
            <person name="Sorensen T."/>
            <person name="Nielsen M.R."/>
            <person name="Sondergaard T.E."/>
            <person name="Sorensen J.L."/>
            <person name="Fitzpatrick D.A."/>
            <person name="Frisvad J.C."/>
            <person name="Nielsen K.L."/>
        </authorList>
    </citation>
    <scope>NUCLEOTIDE SEQUENCE</scope>
    <source>
        <strain evidence="2">IBT 30728</strain>
    </source>
</reference>
<comment type="caution">
    <text evidence="2">The sequence shown here is derived from an EMBL/GenBank/DDBJ whole genome shotgun (WGS) entry which is preliminary data.</text>
</comment>
<evidence type="ECO:0000256" key="1">
    <source>
        <dbReference type="SAM" id="MobiDB-lite"/>
    </source>
</evidence>
<dbReference type="Proteomes" id="UP001148312">
    <property type="component" value="Unassembled WGS sequence"/>
</dbReference>
<evidence type="ECO:0000313" key="2">
    <source>
        <dbReference type="EMBL" id="KAJ5481021.1"/>
    </source>
</evidence>
<organism evidence="2 3">
    <name type="scientific">Penicillium diatomitis</name>
    <dbReference type="NCBI Taxonomy" id="2819901"/>
    <lineage>
        <taxon>Eukaryota</taxon>
        <taxon>Fungi</taxon>
        <taxon>Dikarya</taxon>
        <taxon>Ascomycota</taxon>
        <taxon>Pezizomycotina</taxon>
        <taxon>Eurotiomycetes</taxon>
        <taxon>Eurotiomycetidae</taxon>
        <taxon>Eurotiales</taxon>
        <taxon>Aspergillaceae</taxon>
        <taxon>Penicillium</taxon>
    </lineage>
</organism>
<dbReference type="RefSeq" id="XP_056788451.1">
    <property type="nucleotide sequence ID" value="XM_056936516.1"/>
</dbReference>
<protein>
    <submittedName>
        <fullName evidence="2">Uncharacterized protein</fullName>
    </submittedName>
</protein>
<reference evidence="2" key="1">
    <citation type="submission" date="2022-12" db="EMBL/GenBank/DDBJ databases">
        <authorList>
            <person name="Petersen C."/>
        </authorList>
    </citation>
    <scope>NUCLEOTIDE SEQUENCE</scope>
    <source>
        <strain evidence="2">IBT 30728</strain>
    </source>
</reference>
<keyword evidence="3" id="KW-1185">Reference proteome</keyword>
<dbReference type="AlphaFoldDB" id="A0A9W9X3B4"/>
<accession>A0A9W9X3B4</accession>
<dbReference type="EMBL" id="JAPWDQ010000009">
    <property type="protein sequence ID" value="KAJ5481021.1"/>
    <property type="molecule type" value="Genomic_DNA"/>
</dbReference>
<sequence length="116" mass="13136">MDTPTDSPPSRHPSATFFPAFRQRARPLHTEFDPSRAAPSSDGSLAVEDASLSTGALGSESGPISGVDGDVDVDMDMDMDMDVDVRLWTWMWIWWWCGPSDRLFQRQVDLDRHFYK</sequence>